<dbReference type="OrthoDB" id="1704689at2759"/>
<comment type="caution">
    <text evidence="7">The sequence shown here is derived from an EMBL/GenBank/DDBJ whole genome shotgun (WGS) entry which is preliminary data.</text>
</comment>
<dbReference type="AlphaFoldDB" id="A0A2T0FE74"/>
<evidence type="ECO:0000256" key="3">
    <source>
        <dbReference type="ARBA" id="ARBA00022692"/>
    </source>
</evidence>
<dbReference type="RefSeq" id="XP_024663258.1">
    <property type="nucleotide sequence ID" value="XM_024807490.1"/>
</dbReference>
<feature type="transmembrane region" description="Helical" evidence="6">
    <location>
        <begin position="60"/>
        <end position="81"/>
    </location>
</feature>
<dbReference type="GO" id="GO:0005759">
    <property type="term" value="C:mitochondrial matrix"/>
    <property type="evidence" value="ECO:0007669"/>
    <property type="project" value="UniProtKB-ARBA"/>
</dbReference>
<proteinExistence type="inferred from homology"/>
<dbReference type="HAMAP" id="MF_00155">
    <property type="entry name" value="CtaG"/>
    <property type="match status" value="1"/>
</dbReference>
<comment type="function">
    <text evidence="1">Exerts its effect at some terminal stage of cytochrome c oxidase synthesis, probably by being involved in the insertion of the copper B into subunit I.</text>
</comment>
<dbReference type="STRING" id="45607.A0A2T0FE74"/>
<gene>
    <name evidence="7" type="ORF">B9G98_00932</name>
</gene>
<evidence type="ECO:0000313" key="8">
    <source>
        <dbReference type="Proteomes" id="UP000238350"/>
    </source>
</evidence>
<dbReference type="GO" id="GO:0005743">
    <property type="term" value="C:mitochondrial inner membrane"/>
    <property type="evidence" value="ECO:0007669"/>
    <property type="project" value="UniProtKB-SubCell"/>
</dbReference>
<dbReference type="GO" id="GO:0005507">
    <property type="term" value="F:copper ion binding"/>
    <property type="evidence" value="ECO:0007669"/>
    <property type="project" value="InterPro"/>
</dbReference>
<keyword evidence="3 6" id="KW-0812">Transmembrane</keyword>
<dbReference type="PANTHER" id="PTHR21320">
    <property type="entry name" value="CYTOCHROME C OXIDASE ASSEMBLY PROTEIN COX11-RELATED"/>
    <property type="match status" value="1"/>
</dbReference>
<comment type="subcellular location">
    <subcellularLocation>
        <location evidence="2">Mitochondrion inner membrane</location>
        <topology evidence="2">Single-pass membrane protein</topology>
        <orientation evidence="2">Intermembrane side</orientation>
    </subcellularLocation>
</comment>
<dbReference type="InterPro" id="IPR023471">
    <property type="entry name" value="CtaG/Cox11_dom_sf"/>
</dbReference>
<name>A0A2T0FE74_9ASCO</name>
<evidence type="ECO:0000256" key="5">
    <source>
        <dbReference type="ARBA" id="ARBA00023136"/>
    </source>
</evidence>
<keyword evidence="5 6" id="KW-0472">Membrane</keyword>
<sequence length="260" mass="29385">MFSLAFKRACKPRQPVQWWNKFRFNSTGAAGPSGPKRRLTADEYFKLLDLKKAQKRKDTLTLVLYSSGIVIWFTTLAYASVPLYRALCSRTGFGGTPITDYTKFSADRMQPVDRSQRISIKFSSEVSPQLPWTFKPEQREVQVLPGETALAFYKAKNLSDEPLIGIATYTVVPDRAAAYFSKIQCFCFDEQLLLPGEEIDMPVFFFIDPDYARDPAMSHTNDIVLHYTFFKSLESEDMAKKLSDLGRIGPVVEETAAPGA</sequence>
<evidence type="ECO:0000256" key="4">
    <source>
        <dbReference type="ARBA" id="ARBA00022989"/>
    </source>
</evidence>
<protein>
    <submittedName>
        <fullName evidence="7">Cytochrome c oxidase assembly protein COX11, mitochondrial</fullName>
    </submittedName>
</protein>
<evidence type="ECO:0000313" key="7">
    <source>
        <dbReference type="EMBL" id="PRT53312.1"/>
    </source>
</evidence>
<evidence type="ECO:0000256" key="1">
    <source>
        <dbReference type="ARBA" id="ARBA00004007"/>
    </source>
</evidence>
<dbReference type="Gene3D" id="2.60.370.10">
    <property type="entry name" value="Ctag/Cox11"/>
    <property type="match status" value="1"/>
</dbReference>
<dbReference type="SUPFAM" id="SSF110111">
    <property type="entry name" value="Ctag/Cox11"/>
    <property type="match status" value="1"/>
</dbReference>
<dbReference type="InterPro" id="IPR007533">
    <property type="entry name" value="Cyt_c_oxidase_assmbl_CtaG"/>
</dbReference>
<dbReference type="PANTHER" id="PTHR21320:SF3">
    <property type="entry name" value="CYTOCHROME C OXIDASE ASSEMBLY PROTEIN COX11, MITOCHONDRIAL-RELATED"/>
    <property type="match status" value="1"/>
</dbReference>
<organism evidence="7 8">
    <name type="scientific">Wickerhamiella sorbophila</name>
    <dbReference type="NCBI Taxonomy" id="45607"/>
    <lineage>
        <taxon>Eukaryota</taxon>
        <taxon>Fungi</taxon>
        <taxon>Dikarya</taxon>
        <taxon>Ascomycota</taxon>
        <taxon>Saccharomycotina</taxon>
        <taxon>Dipodascomycetes</taxon>
        <taxon>Dipodascales</taxon>
        <taxon>Trichomonascaceae</taxon>
        <taxon>Wickerhamiella</taxon>
    </lineage>
</organism>
<dbReference type="FunFam" id="2.60.370.10:FF:000001">
    <property type="entry name" value="COX11 cytochrome c oxidase assembly homolog"/>
    <property type="match status" value="1"/>
</dbReference>
<keyword evidence="8" id="KW-1185">Reference proteome</keyword>
<dbReference type="Proteomes" id="UP000238350">
    <property type="component" value="Unassembled WGS sequence"/>
</dbReference>
<accession>A0A2T0FE74</accession>
<evidence type="ECO:0000256" key="2">
    <source>
        <dbReference type="ARBA" id="ARBA00004243"/>
    </source>
</evidence>
<dbReference type="NCBIfam" id="NF003465">
    <property type="entry name" value="PRK05089.1"/>
    <property type="match status" value="1"/>
</dbReference>
<dbReference type="EMBL" id="NDIQ01000001">
    <property type="protein sequence ID" value="PRT53312.1"/>
    <property type="molecule type" value="Genomic_DNA"/>
</dbReference>
<reference evidence="7 8" key="1">
    <citation type="submission" date="2017-04" db="EMBL/GenBank/DDBJ databases">
        <title>Genome sequencing of [Candida] sorbophila.</title>
        <authorList>
            <person name="Ahn J.O."/>
        </authorList>
    </citation>
    <scope>NUCLEOTIDE SEQUENCE [LARGE SCALE GENOMIC DNA]</scope>
    <source>
        <strain evidence="7 8">DS02</strain>
    </source>
</reference>
<keyword evidence="4 6" id="KW-1133">Transmembrane helix</keyword>
<dbReference type="Pfam" id="PF04442">
    <property type="entry name" value="CtaG_Cox11"/>
    <property type="match status" value="1"/>
</dbReference>
<evidence type="ECO:0000256" key="6">
    <source>
        <dbReference type="SAM" id="Phobius"/>
    </source>
</evidence>
<dbReference type="GeneID" id="36514681"/>